<evidence type="ECO:0000256" key="1">
    <source>
        <dbReference type="ARBA" id="ARBA00022478"/>
    </source>
</evidence>
<evidence type="ECO:0000256" key="11">
    <source>
        <dbReference type="ARBA" id="ARBA00023163"/>
    </source>
</evidence>
<dbReference type="CDD" id="cd03364">
    <property type="entry name" value="TOPRIM_DnaG_primases"/>
    <property type="match status" value="1"/>
</dbReference>
<reference evidence="16 17" key="1">
    <citation type="submission" date="2016-10" db="EMBL/GenBank/DDBJ databases">
        <authorList>
            <person name="de Groot N.N."/>
        </authorList>
    </citation>
    <scope>NUCLEOTIDE SEQUENCE [LARGE SCALE GENOMIC DNA]</scope>
    <source>
        <strain evidence="16 17">DSM 19548</strain>
    </source>
</reference>
<dbReference type="NCBIfam" id="TIGR01391">
    <property type="entry name" value="dnaG"/>
    <property type="match status" value="1"/>
</dbReference>
<feature type="zinc finger region" description="CHC2-type" evidence="12 14">
    <location>
        <begin position="53"/>
        <end position="77"/>
    </location>
</feature>
<dbReference type="AlphaFoldDB" id="A0A1I1K987"/>
<dbReference type="Pfam" id="PF10410">
    <property type="entry name" value="DnaB_bind"/>
    <property type="match status" value="1"/>
</dbReference>
<evidence type="ECO:0000256" key="7">
    <source>
        <dbReference type="ARBA" id="ARBA00022771"/>
    </source>
</evidence>
<dbReference type="FunFam" id="3.40.1360.10:FF:000002">
    <property type="entry name" value="DNA primase"/>
    <property type="match status" value="1"/>
</dbReference>
<keyword evidence="6 12" id="KW-0479">Metal-binding</keyword>
<evidence type="ECO:0000256" key="12">
    <source>
        <dbReference type="HAMAP-Rule" id="MF_00974"/>
    </source>
</evidence>
<dbReference type="GO" id="GO:0003899">
    <property type="term" value="F:DNA-directed RNA polymerase activity"/>
    <property type="evidence" value="ECO:0007669"/>
    <property type="project" value="UniProtKB-UniRule"/>
</dbReference>
<keyword evidence="8 12" id="KW-0862">Zinc</keyword>
<dbReference type="Gene3D" id="3.90.580.10">
    <property type="entry name" value="Zinc finger, CHC2-type domain"/>
    <property type="match status" value="1"/>
</dbReference>
<protein>
    <recommendedName>
        <fullName evidence="12 13">DNA primase</fullName>
        <ecNumber evidence="12">2.7.7.101</ecNumber>
    </recommendedName>
</protein>
<evidence type="ECO:0000256" key="8">
    <source>
        <dbReference type="ARBA" id="ARBA00022833"/>
    </source>
</evidence>
<dbReference type="FunFam" id="3.90.980.10:FF:000001">
    <property type="entry name" value="DNA primase"/>
    <property type="match status" value="1"/>
</dbReference>
<keyword evidence="3 12" id="KW-0808">Transferase</keyword>
<dbReference type="InterPro" id="IPR050219">
    <property type="entry name" value="DnaG_primase"/>
</dbReference>
<comment type="catalytic activity">
    <reaction evidence="12">
        <text>ssDNA + n NTP = ssDNA/pppN(pN)n-1 hybrid + (n-1) diphosphate.</text>
        <dbReference type="EC" id="2.7.7.101"/>
    </reaction>
</comment>
<keyword evidence="2 12" id="KW-0639">Primosome</keyword>
<accession>A0A1I1K987</accession>
<dbReference type="InterPro" id="IPR037068">
    <property type="entry name" value="DNA_primase_core_N_sf"/>
</dbReference>
<dbReference type="InterPro" id="IPR006295">
    <property type="entry name" value="DNA_primase_DnaG"/>
</dbReference>
<dbReference type="InterPro" id="IPR013264">
    <property type="entry name" value="DNAG_N"/>
</dbReference>
<keyword evidence="17" id="KW-1185">Reference proteome</keyword>
<dbReference type="Gene3D" id="3.40.1360.10">
    <property type="match status" value="1"/>
</dbReference>
<sequence>MRAARTDIEAMSLPPGFLDELRSRLSLAQVVGRKVTWDMRKSNQGRGDWWAPCPFHQEKTASFHVEDRKGFYYCFGCHAKGDAISFVQETENVSFIEAIEILAQEAGLPMPERDPRAQEKAGQRTQLTEVMEEAVKFYRLQLKTAAAATAREYLLKARGLSPDVLERWHLGFAPDGWQALWDHLTGKGIAPDLILQCGLARPSDKGRQPYDTFRNRIIFPIRDARGRAIAFGGRAMDPGDKAKYLNSPETDLFDKGRSLYNHGPAREAAGKGQTLLVAEGYMDVIALSEAGFGATVAPLGTAITEDQLRLLWRISPEPVIALDGDTAGLRAGLRLIDLALPLLEAGQSLRFCLLPEGQDPDEYLKAHGAEAMQALLDEAQPMVSLLWQRETEGKVLDSPERRAALDRDLRAVIRRIGDPAIRAHYAEEIRRRRGELFGFGSPRRAATPRRGRARAPEVAPVAGTRASMFAAAGDDDALALREAVILATLIRTPAALDEFAHVLEELEFSAPGHAALAAVLLGCDPDDTRETIESRISESLGTRALESLLGPRHVTLAPSVRKSGDLDLARLCLSEEIAKLAALRGARREIEEAMAGFGETPEAWIDYRLKLSARAQEMAGRNQETDRTEYEIAENGARLDRDERSDLDALLNAIGFDRPKRRRE</sequence>
<keyword evidence="1 12" id="KW-0240">DNA-directed RNA polymerase</keyword>
<dbReference type="InterPro" id="IPR030846">
    <property type="entry name" value="DnaG_bac"/>
</dbReference>
<keyword evidence="10 12" id="KW-0238">DNA-binding</keyword>
<dbReference type="PIRSF" id="PIRSF002811">
    <property type="entry name" value="DnaG"/>
    <property type="match status" value="1"/>
</dbReference>
<evidence type="ECO:0000256" key="6">
    <source>
        <dbReference type="ARBA" id="ARBA00022723"/>
    </source>
</evidence>
<dbReference type="GO" id="GO:0003677">
    <property type="term" value="F:DNA binding"/>
    <property type="evidence" value="ECO:0007669"/>
    <property type="project" value="UniProtKB-KW"/>
</dbReference>
<proteinExistence type="inferred from homology"/>
<evidence type="ECO:0000256" key="5">
    <source>
        <dbReference type="ARBA" id="ARBA00022705"/>
    </source>
</evidence>
<gene>
    <name evidence="12" type="primary">dnaG</name>
    <name evidence="16" type="ORF">SAMN04488094_10640</name>
</gene>
<dbReference type="PROSITE" id="PS50880">
    <property type="entry name" value="TOPRIM"/>
    <property type="match status" value="1"/>
</dbReference>
<dbReference type="Pfam" id="PF08275">
    <property type="entry name" value="DNAG_N"/>
    <property type="match status" value="1"/>
</dbReference>
<evidence type="ECO:0000256" key="13">
    <source>
        <dbReference type="PIRNR" id="PIRNR002811"/>
    </source>
</evidence>
<evidence type="ECO:0000256" key="2">
    <source>
        <dbReference type="ARBA" id="ARBA00022515"/>
    </source>
</evidence>
<dbReference type="GO" id="GO:0008270">
    <property type="term" value="F:zinc ion binding"/>
    <property type="evidence" value="ECO:0007669"/>
    <property type="project" value="UniProtKB-UniRule"/>
</dbReference>
<evidence type="ECO:0000256" key="4">
    <source>
        <dbReference type="ARBA" id="ARBA00022695"/>
    </source>
</evidence>
<dbReference type="SMART" id="SM00400">
    <property type="entry name" value="ZnF_CHCC"/>
    <property type="match status" value="1"/>
</dbReference>
<dbReference type="Proteomes" id="UP000198728">
    <property type="component" value="Unassembled WGS sequence"/>
</dbReference>
<dbReference type="SUPFAM" id="SSF57783">
    <property type="entry name" value="Zinc beta-ribbon"/>
    <property type="match status" value="1"/>
</dbReference>
<keyword evidence="11 12" id="KW-0804">Transcription</keyword>
<evidence type="ECO:0000256" key="3">
    <source>
        <dbReference type="ARBA" id="ARBA00022679"/>
    </source>
</evidence>
<dbReference type="Gene3D" id="3.90.980.10">
    <property type="entry name" value="DNA primase, catalytic core, N-terminal domain"/>
    <property type="match status" value="1"/>
</dbReference>
<dbReference type="InterPro" id="IPR019475">
    <property type="entry name" value="DNA_primase_DnaB-bd"/>
</dbReference>
<dbReference type="HAMAP" id="MF_00974">
    <property type="entry name" value="DNA_primase_DnaG"/>
    <property type="match status" value="1"/>
</dbReference>
<name>A0A1I1K987_9RHOB</name>
<dbReference type="Pfam" id="PF13155">
    <property type="entry name" value="Toprim_2"/>
    <property type="match status" value="1"/>
</dbReference>
<organism evidence="16 17">
    <name type="scientific">Tropicimonas isoalkanivorans</name>
    <dbReference type="NCBI Taxonomy" id="441112"/>
    <lineage>
        <taxon>Bacteria</taxon>
        <taxon>Pseudomonadati</taxon>
        <taxon>Pseudomonadota</taxon>
        <taxon>Alphaproteobacteria</taxon>
        <taxon>Rhodobacterales</taxon>
        <taxon>Roseobacteraceae</taxon>
        <taxon>Tropicimonas</taxon>
    </lineage>
</organism>
<comment type="domain">
    <text evidence="12">Contains an N-terminal zinc-binding domain, a central core domain that contains the primase activity, and a C-terminal DnaB-binding domain.</text>
</comment>
<dbReference type="EMBL" id="FOLG01000006">
    <property type="protein sequence ID" value="SFC55258.1"/>
    <property type="molecule type" value="Genomic_DNA"/>
</dbReference>
<dbReference type="GO" id="GO:0005737">
    <property type="term" value="C:cytoplasm"/>
    <property type="evidence" value="ECO:0007669"/>
    <property type="project" value="TreeGrafter"/>
</dbReference>
<comment type="similarity">
    <text evidence="12 13">Belongs to the DnaG primase family.</text>
</comment>
<evidence type="ECO:0000313" key="16">
    <source>
        <dbReference type="EMBL" id="SFC55258.1"/>
    </source>
</evidence>
<dbReference type="SMART" id="SM00493">
    <property type="entry name" value="TOPRIM"/>
    <property type="match status" value="1"/>
</dbReference>
<comment type="function">
    <text evidence="12 13">RNA polymerase that catalyzes the synthesis of short RNA molecules used as primers for DNA polymerase during DNA replication.</text>
</comment>
<dbReference type="PANTHER" id="PTHR30313:SF2">
    <property type="entry name" value="DNA PRIMASE"/>
    <property type="match status" value="1"/>
</dbReference>
<keyword evidence="7 12" id="KW-0863">Zinc-finger</keyword>
<dbReference type="InterPro" id="IPR034151">
    <property type="entry name" value="TOPRIM_DnaG_bac"/>
</dbReference>
<dbReference type="SUPFAM" id="SSF56731">
    <property type="entry name" value="DNA primase core"/>
    <property type="match status" value="1"/>
</dbReference>
<evidence type="ECO:0000256" key="10">
    <source>
        <dbReference type="ARBA" id="ARBA00023125"/>
    </source>
</evidence>
<dbReference type="InterPro" id="IPR036977">
    <property type="entry name" value="DNA_primase_Znf_CHC2"/>
</dbReference>
<dbReference type="GO" id="GO:0006269">
    <property type="term" value="P:DNA replication, synthesis of primer"/>
    <property type="evidence" value="ECO:0007669"/>
    <property type="project" value="UniProtKB-UniRule"/>
</dbReference>
<dbReference type="EC" id="2.7.7.101" evidence="12"/>
<evidence type="ECO:0000256" key="9">
    <source>
        <dbReference type="ARBA" id="ARBA00022842"/>
    </source>
</evidence>
<feature type="domain" description="Toprim" evidence="15">
    <location>
        <begin position="273"/>
        <end position="354"/>
    </location>
</feature>
<dbReference type="GO" id="GO:0000428">
    <property type="term" value="C:DNA-directed RNA polymerase complex"/>
    <property type="evidence" value="ECO:0007669"/>
    <property type="project" value="UniProtKB-KW"/>
</dbReference>
<dbReference type="InterPro" id="IPR006171">
    <property type="entry name" value="TOPRIM_dom"/>
</dbReference>
<dbReference type="GO" id="GO:1990077">
    <property type="term" value="C:primosome complex"/>
    <property type="evidence" value="ECO:0007669"/>
    <property type="project" value="UniProtKB-KW"/>
</dbReference>
<keyword evidence="4 12" id="KW-0548">Nucleotidyltransferase</keyword>
<comment type="cofactor">
    <cofactor evidence="12 13 14">
        <name>Zn(2+)</name>
        <dbReference type="ChEBI" id="CHEBI:29105"/>
    </cofactor>
    <text evidence="12 13 14">Binds 1 zinc ion per monomer.</text>
</comment>
<dbReference type="InterPro" id="IPR002694">
    <property type="entry name" value="Znf_CHC2"/>
</dbReference>
<dbReference type="STRING" id="441112.SAMN04488094_10640"/>
<dbReference type="Pfam" id="PF01807">
    <property type="entry name" value="Zn_ribbon_DnaG"/>
    <property type="match status" value="1"/>
</dbReference>
<dbReference type="PANTHER" id="PTHR30313">
    <property type="entry name" value="DNA PRIMASE"/>
    <property type="match status" value="1"/>
</dbReference>
<keyword evidence="5 12" id="KW-0235">DNA replication</keyword>
<comment type="subunit">
    <text evidence="12">Monomer. Interacts with DnaB.</text>
</comment>
<evidence type="ECO:0000313" key="17">
    <source>
        <dbReference type="Proteomes" id="UP000198728"/>
    </source>
</evidence>
<evidence type="ECO:0000259" key="15">
    <source>
        <dbReference type="PROSITE" id="PS50880"/>
    </source>
</evidence>
<keyword evidence="9" id="KW-0460">Magnesium</keyword>
<evidence type="ECO:0000256" key="14">
    <source>
        <dbReference type="PIRSR" id="PIRSR002811-1"/>
    </source>
</evidence>